<dbReference type="InterPro" id="IPR012910">
    <property type="entry name" value="Plug_dom"/>
</dbReference>
<dbReference type="NCBIfam" id="TIGR04056">
    <property type="entry name" value="OMP_RagA_SusC"/>
    <property type="match status" value="1"/>
</dbReference>
<gene>
    <name evidence="10" type="ORF">SAMN05443550_11130</name>
</gene>
<dbReference type="InterPro" id="IPR023997">
    <property type="entry name" value="TonB-dep_OMP_SusC/RagA_CS"/>
</dbReference>
<protein>
    <submittedName>
        <fullName evidence="10">TonB-linked outer membrane protein, SusC/RagA family</fullName>
    </submittedName>
</protein>
<evidence type="ECO:0000256" key="7">
    <source>
        <dbReference type="PROSITE-ProRule" id="PRU01360"/>
    </source>
</evidence>
<feature type="chain" id="PRO_5011519085" evidence="8">
    <location>
        <begin position="19"/>
        <end position="1066"/>
    </location>
</feature>
<dbReference type="InterPro" id="IPR023996">
    <property type="entry name" value="TonB-dep_OMP_SusC/RagA"/>
</dbReference>
<evidence type="ECO:0000313" key="10">
    <source>
        <dbReference type="EMBL" id="SEB11976.1"/>
    </source>
</evidence>
<evidence type="ECO:0000256" key="6">
    <source>
        <dbReference type="ARBA" id="ARBA00023237"/>
    </source>
</evidence>
<keyword evidence="6 7" id="KW-0998">Cell outer membrane</keyword>
<keyword evidence="4 7" id="KW-0812">Transmembrane</keyword>
<dbReference type="Gene3D" id="2.40.170.20">
    <property type="entry name" value="TonB-dependent receptor, beta-barrel domain"/>
    <property type="match status" value="1"/>
</dbReference>
<dbReference type="InterPro" id="IPR008969">
    <property type="entry name" value="CarboxyPept-like_regulatory"/>
</dbReference>
<dbReference type="Pfam" id="PF07715">
    <property type="entry name" value="Plug"/>
    <property type="match status" value="1"/>
</dbReference>
<dbReference type="AlphaFoldDB" id="A0A1H4GQT4"/>
<evidence type="ECO:0000256" key="3">
    <source>
        <dbReference type="ARBA" id="ARBA00022452"/>
    </source>
</evidence>
<dbReference type="InterPro" id="IPR036942">
    <property type="entry name" value="Beta-barrel_TonB_sf"/>
</dbReference>
<accession>A0A1H4GQT4</accession>
<dbReference type="InterPro" id="IPR039426">
    <property type="entry name" value="TonB-dep_rcpt-like"/>
</dbReference>
<feature type="domain" description="TonB-dependent receptor plug" evidence="9">
    <location>
        <begin position="112"/>
        <end position="236"/>
    </location>
</feature>
<dbReference type="EMBL" id="FNRA01000011">
    <property type="protein sequence ID" value="SEB11976.1"/>
    <property type="molecule type" value="Genomic_DNA"/>
</dbReference>
<evidence type="ECO:0000256" key="4">
    <source>
        <dbReference type="ARBA" id="ARBA00022692"/>
    </source>
</evidence>
<proteinExistence type="inferred from homology"/>
<feature type="signal peptide" evidence="8">
    <location>
        <begin position="1"/>
        <end position="18"/>
    </location>
</feature>
<evidence type="ECO:0000256" key="8">
    <source>
        <dbReference type="SAM" id="SignalP"/>
    </source>
</evidence>
<evidence type="ECO:0000256" key="5">
    <source>
        <dbReference type="ARBA" id="ARBA00023136"/>
    </source>
</evidence>
<keyword evidence="5 7" id="KW-0472">Membrane</keyword>
<keyword evidence="2 7" id="KW-0813">Transport</keyword>
<dbReference type="Gene3D" id="2.60.40.1120">
    <property type="entry name" value="Carboxypeptidase-like, regulatory domain"/>
    <property type="match status" value="1"/>
</dbReference>
<comment type="similarity">
    <text evidence="7">Belongs to the TonB-dependent receptor family.</text>
</comment>
<comment type="subcellular location">
    <subcellularLocation>
        <location evidence="1 7">Cell outer membrane</location>
        <topology evidence="1 7">Multi-pass membrane protein</topology>
    </subcellularLocation>
</comment>
<dbReference type="NCBIfam" id="TIGR04057">
    <property type="entry name" value="SusC_RagA_signa"/>
    <property type="match status" value="1"/>
</dbReference>
<dbReference type="SUPFAM" id="SSF49464">
    <property type="entry name" value="Carboxypeptidase regulatory domain-like"/>
    <property type="match status" value="1"/>
</dbReference>
<evidence type="ECO:0000259" key="9">
    <source>
        <dbReference type="Pfam" id="PF07715"/>
    </source>
</evidence>
<evidence type="ECO:0000256" key="2">
    <source>
        <dbReference type="ARBA" id="ARBA00022448"/>
    </source>
</evidence>
<dbReference type="OrthoDB" id="9768177at2"/>
<organism evidence="10 11">
    <name type="scientific">Pedobacter hartonius</name>
    <dbReference type="NCBI Taxonomy" id="425514"/>
    <lineage>
        <taxon>Bacteria</taxon>
        <taxon>Pseudomonadati</taxon>
        <taxon>Bacteroidota</taxon>
        <taxon>Sphingobacteriia</taxon>
        <taxon>Sphingobacteriales</taxon>
        <taxon>Sphingobacteriaceae</taxon>
        <taxon>Pedobacter</taxon>
    </lineage>
</organism>
<keyword evidence="8" id="KW-0732">Signal</keyword>
<dbReference type="Proteomes" id="UP000198850">
    <property type="component" value="Unassembled WGS sequence"/>
</dbReference>
<keyword evidence="11" id="KW-1185">Reference proteome</keyword>
<dbReference type="PROSITE" id="PS52016">
    <property type="entry name" value="TONB_DEPENDENT_REC_3"/>
    <property type="match status" value="1"/>
</dbReference>
<evidence type="ECO:0000256" key="1">
    <source>
        <dbReference type="ARBA" id="ARBA00004571"/>
    </source>
</evidence>
<name>A0A1H4GQT4_9SPHI</name>
<sequence length="1066" mass="115072">MKKILLFLLFFAFAKAEAQTKLITGTVKDTGGAIPGVSIVLEGTGTATQTDKDGKFRIQAAPGTTLIVTSIGYSTVRMPVTTGSVYNINLVNEENKLNEVVVTALGISRQKKSLGYASQELSGESLNQVPTSNITNSLSGKAAGVQVQRNNNFGGSTNIVIRGNTSLTGNNQALFVVDGVPVSNSTFNSADQQGAGGGYDFGNLASDINPDDVESMNVLKGAAATALYGSRAANGAIIITMKKGAGKGKPVIELSSGVTIGVIDKSTWPKFQQEYGSGYEKIYGPNRDQFFNSQDVNGDGVLDLVPAFNAYGSFGAAYDPSLLVYQWNAFDPALATYHVATPWVAPKNGPDAFFETPVTNTNSISMAGSTDNGGNYRFSYTNVNQKGLLPNSDIKRNNFSMSNTFKINDRLTVNGSGNFSKADVVGRNLTGNESGSGGGNYSAIVRQWWQNNVDLGQLKDAYFSTGRNITNFIGGTIDNPYWTRYENYESDTRTRFYGNLGLKYKLTDWLTADGRVSVDTYSYLQEDRTNTGTTGQVGRYTRQDIDFMESNYDLMLNFNKNITKKLNISGVVGTNIRRNDLRTVFMETNGGLIVPGLFSVSNSVSAPAAPIEVAEKLGVDGIYGLVSLGYNDTYFLDVTGRSDHASTLPENNSTFFYPSVAASFIFSNLLKSDFINFGKLRLNYAEVGSSAPANRLTDILQKPTPFGSVPLYAVNTTKNNASLLPESTQSYEAGLEMSFLKRRLGLDVSVYKTNTKDQIIPVEVSSTTGYTSKYVNAGEVQNKGVEVVLSGTPVTSKDFSWDVKVNWAKNKNTVVSLFEGVDNLQLGSFRGTVTLNATVGEAYGTLKGADFIYLNGKRVINQTTGEYAKTSTFNNVIGDVNPDWKGGVSNSFRYKNLSLSFLIDMQKGGDIFSSDMAQGYRSGLYENTVGLNDLGNPVRNSLADGGGIILGGVAPDGSPNAVRTRMDTYNNALGIVKGPQALYIYDATYVKLREVAITYKVNASFLKKIRVRGLSISAVGSNLWIIHKNLPYADPESGLSAGNIQGYQLGPLPTTRDFGLNVKLQF</sequence>
<keyword evidence="3 7" id="KW-1134">Transmembrane beta strand</keyword>
<evidence type="ECO:0000313" key="11">
    <source>
        <dbReference type="Proteomes" id="UP000198850"/>
    </source>
</evidence>
<reference evidence="10 11" key="1">
    <citation type="submission" date="2016-10" db="EMBL/GenBank/DDBJ databases">
        <authorList>
            <person name="de Groot N.N."/>
        </authorList>
    </citation>
    <scope>NUCLEOTIDE SEQUENCE [LARGE SCALE GENOMIC DNA]</scope>
    <source>
        <strain evidence="10 11">DSM 19033</strain>
    </source>
</reference>
<dbReference type="Gene3D" id="2.170.130.10">
    <property type="entry name" value="TonB-dependent receptor, plug domain"/>
    <property type="match status" value="1"/>
</dbReference>
<dbReference type="RefSeq" id="WP_090558996.1">
    <property type="nucleotide sequence ID" value="NZ_FNRA01000011.1"/>
</dbReference>
<dbReference type="STRING" id="425514.SAMN05443550_11130"/>
<dbReference type="InterPro" id="IPR037066">
    <property type="entry name" value="Plug_dom_sf"/>
</dbReference>
<dbReference type="SUPFAM" id="SSF56935">
    <property type="entry name" value="Porins"/>
    <property type="match status" value="1"/>
</dbReference>
<dbReference type="Pfam" id="PF13715">
    <property type="entry name" value="CarbopepD_reg_2"/>
    <property type="match status" value="1"/>
</dbReference>
<dbReference type="GO" id="GO:0009279">
    <property type="term" value="C:cell outer membrane"/>
    <property type="evidence" value="ECO:0007669"/>
    <property type="project" value="UniProtKB-SubCell"/>
</dbReference>